<protein>
    <recommendedName>
        <fullName evidence="2">Phospholipid scramblase</fullName>
    </recommendedName>
</protein>
<evidence type="ECO:0000313" key="5">
    <source>
        <dbReference type="Proteomes" id="UP000009022"/>
    </source>
</evidence>
<proteinExistence type="inferred from homology"/>
<comment type="function">
    <text evidence="2">May mediate accelerated ATP-independent bidirectional transbilayer migration of phospholipids upon binding calcium ions that results in a loss of phospholipid asymmetry in the plasma membrane.</text>
</comment>
<dbReference type="OMA" id="WCANADC"/>
<dbReference type="InParanoid" id="B3S9C6"/>
<comment type="cofactor">
    <cofactor evidence="2">
        <name>Ca(2+)</name>
        <dbReference type="ChEBI" id="CHEBI:29108"/>
    </cofactor>
</comment>
<dbReference type="HOGENOM" id="CLU_053024_2_0_1"/>
<keyword evidence="2" id="KW-0106">Calcium</keyword>
<dbReference type="eggNOG" id="KOG0621">
    <property type="taxonomic scope" value="Eukaryota"/>
</dbReference>
<dbReference type="CTD" id="6758092"/>
<sequence length="285" mass="33033">MDEKLLDSSEETQVTIKSSRPNQQSINSNELIIIEQPSEQQNYGTSEELQNIQWMQPPQVCQPDAPPGLEYLTQIDQLLIHQVIEIFEAVTGFQTRKRFFVKNSMGQQVLFASERNDCLTMQCCGSIRPFEINLTDNMKRDIIHLSRPMRLGCRCFPCCLQELEVQAPPGETIGYVRQIQTFVKREFNILNTFRDPVLKIRGPCWLCSCLTDIDFDILTSDGETVIGKITKQWPGLWRETFTLADNFGIRFPVDLDVKIKATLLGAVFLMDFMYFEGNNRRRRRY</sequence>
<dbReference type="PANTHER" id="PTHR23248">
    <property type="entry name" value="PHOSPHOLIPID SCRAMBLASE-RELATED"/>
    <property type="match status" value="1"/>
</dbReference>
<dbReference type="GO" id="GO:0017128">
    <property type="term" value="F:phospholipid scramblase activity"/>
    <property type="evidence" value="ECO:0000318"/>
    <property type="project" value="GO_Central"/>
</dbReference>
<dbReference type="RefSeq" id="XP_002116824.1">
    <property type="nucleotide sequence ID" value="XM_002116788.1"/>
</dbReference>
<dbReference type="GO" id="GO:0017121">
    <property type="term" value="P:plasma membrane phospholipid scrambling"/>
    <property type="evidence" value="ECO:0000318"/>
    <property type="project" value="GO_Central"/>
</dbReference>
<dbReference type="InterPro" id="IPR025659">
    <property type="entry name" value="Tubby-like_C"/>
</dbReference>
<dbReference type="GO" id="GO:0005886">
    <property type="term" value="C:plasma membrane"/>
    <property type="evidence" value="ECO:0000318"/>
    <property type="project" value="GO_Central"/>
</dbReference>
<name>B3S9C6_TRIAD</name>
<dbReference type="AlphaFoldDB" id="B3S9C6"/>
<dbReference type="GeneID" id="6758092"/>
<feature type="compositionally biased region" description="Polar residues" evidence="3">
    <location>
        <begin position="11"/>
        <end position="29"/>
    </location>
</feature>
<dbReference type="Pfam" id="PF03803">
    <property type="entry name" value="Scramblase"/>
    <property type="match status" value="1"/>
</dbReference>
<organism evidence="4 5">
    <name type="scientific">Trichoplax adhaerens</name>
    <name type="common">Trichoplax reptans</name>
    <dbReference type="NCBI Taxonomy" id="10228"/>
    <lineage>
        <taxon>Eukaryota</taxon>
        <taxon>Metazoa</taxon>
        <taxon>Placozoa</taxon>
        <taxon>Uniplacotomia</taxon>
        <taxon>Trichoplacea</taxon>
        <taxon>Trichoplacidae</taxon>
        <taxon>Trichoplax</taxon>
    </lineage>
</organism>
<keyword evidence="2" id="KW-0449">Lipoprotein</keyword>
<dbReference type="EMBL" id="DS985258">
    <property type="protein sequence ID" value="EDV20624.1"/>
    <property type="molecule type" value="Genomic_DNA"/>
</dbReference>
<dbReference type="KEGG" id="tad:TRIADDRAFT_31615"/>
<evidence type="ECO:0000313" key="4">
    <source>
        <dbReference type="EMBL" id="EDV20624.1"/>
    </source>
</evidence>
<dbReference type="OrthoDB" id="191150at2759"/>
<evidence type="ECO:0000256" key="2">
    <source>
        <dbReference type="RuleBase" id="RU363116"/>
    </source>
</evidence>
<comment type="similarity">
    <text evidence="1 2">Belongs to the phospholipid scramblase family.</text>
</comment>
<dbReference type="SUPFAM" id="SSF54518">
    <property type="entry name" value="Tubby C-terminal domain-like"/>
    <property type="match status" value="1"/>
</dbReference>
<keyword evidence="5" id="KW-1185">Reference proteome</keyword>
<gene>
    <name evidence="4" type="ORF">TRIADDRAFT_31615</name>
</gene>
<keyword evidence="2" id="KW-0564">Palmitate</keyword>
<accession>B3S9C6</accession>
<evidence type="ECO:0000256" key="1">
    <source>
        <dbReference type="ARBA" id="ARBA00005350"/>
    </source>
</evidence>
<dbReference type="InterPro" id="IPR005552">
    <property type="entry name" value="Scramblase"/>
</dbReference>
<dbReference type="PANTHER" id="PTHR23248:SF9">
    <property type="entry name" value="PHOSPHOLIPID SCRAMBLASE"/>
    <property type="match status" value="1"/>
</dbReference>
<evidence type="ECO:0000256" key="3">
    <source>
        <dbReference type="SAM" id="MobiDB-lite"/>
    </source>
</evidence>
<dbReference type="Proteomes" id="UP000009022">
    <property type="component" value="Unassembled WGS sequence"/>
</dbReference>
<feature type="region of interest" description="Disordered" evidence="3">
    <location>
        <begin position="1"/>
        <end position="29"/>
    </location>
</feature>
<dbReference type="PhylomeDB" id="B3S9C6"/>
<reference evidence="4 5" key="1">
    <citation type="journal article" date="2008" name="Nature">
        <title>The Trichoplax genome and the nature of placozoans.</title>
        <authorList>
            <person name="Srivastava M."/>
            <person name="Begovic E."/>
            <person name="Chapman J."/>
            <person name="Putnam N.H."/>
            <person name="Hellsten U."/>
            <person name="Kawashima T."/>
            <person name="Kuo A."/>
            <person name="Mitros T."/>
            <person name="Salamov A."/>
            <person name="Carpenter M.L."/>
            <person name="Signorovitch A.Y."/>
            <person name="Moreno M.A."/>
            <person name="Kamm K."/>
            <person name="Grimwood J."/>
            <person name="Schmutz J."/>
            <person name="Shapiro H."/>
            <person name="Grigoriev I.V."/>
            <person name="Buss L.W."/>
            <person name="Schierwater B."/>
            <person name="Dellaporta S.L."/>
            <person name="Rokhsar D.S."/>
        </authorList>
    </citation>
    <scope>NUCLEOTIDE SEQUENCE [LARGE SCALE GENOMIC DNA]</scope>
    <source>
        <strain evidence="4 5">Grell-BS-1999</strain>
    </source>
</reference>